<gene>
    <name evidence="10" type="primary">LOC117564789</name>
</gene>
<dbReference type="InterPro" id="IPR037922">
    <property type="entry name" value="MSL2"/>
</dbReference>
<keyword evidence="2 4" id="KW-0863">Zinc-finger</keyword>
<evidence type="ECO:0000313" key="9">
    <source>
        <dbReference type="Proteomes" id="UP000515160"/>
    </source>
</evidence>
<keyword evidence="3" id="KW-0862">Zinc</keyword>
<dbReference type="GeneID" id="117564789"/>
<dbReference type="InterPro" id="IPR013083">
    <property type="entry name" value="Znf_RING/FYVE/PHD"/>
</dbReference>
<dbReference type="OrthoDB" id="6412801at2759"/>
<dbReference type="PANTHER" id="PTHR16048:SF3">
    <property type="entry name" value="E3 UBIQUITIN-PROTEIN LIGASE MSL2"/>
    <property type="match status" value="1"/>
</dbReference>
<dbReference type="InterPro" id="IPR032049">
    <property type="entry name" value="Msl2-CXC"/>
</dbReference>
<organism evidence="9 10">
    <name type="scientific">Drosophila albomicans</name>
    <name type="common">Fruit fly</name>
    <dbReference type="NCBI Taxonomy" id="7291"/>
    <lineage>
        <taxon>Eukaryota</taxon>
        <taxon>Metazoa</taxon>
        <taxon>Ecdysozoa</taxon>
        <taxon>Arthropoda</taxon>
        <taxon>Hexapoda</taxon>
        <taxon>Insecta</taxon>
        <taxon>Pterygota</taxon>
        <taxon>Neoptera</taxon>
        <taxon>Endopterygota</taxon>
        <taxon>Diptera</taxon>
        <taxon>Brachycera</taxon>
        <taxon>Muscomorpha</taxon>
        <taxon>Ephydroidea</taxon>
        <taxon>Drosophilidae</taxon>
        <taxon>Drosophila</taxon>
    </lineage>
</organism>
<evidence type="ECO:0000256" key="3">
    <source>
        <dbReference type="ARBA" id="ARBA00022833"/>
    </source>
</evidence>
<feature type="compositionally biased region" description="Basic and acidic residues" evidence="6">
    <location>
        <begin position="637"/>
        <end position="647"/>
    </location>
</feature>
<proteinExistence type="inferred from homology"/>
<dbReference type="Proteomes" id="UP000515160">
    <property type="component" value="Chromosome 2L"/>
</dbReference>
<feature type="domain" description="RING-type" evidence="7">
    <location>
        <begin position="42"/>
        <end position="83"/>
    </location>
</feature>
<evidence type="ECO:0000256" key="4">
    <source>
        <dbReference type="PROSITE-ProRule" id="PRU00175"/>
    </source>
</evidence>
<dbReference type="InterPro" id="IPR032043">
    <property type="entry name" value="Msl2_Znf-RING"/>
</dbReference>
<dbReference type="CTD" id="33565"/>
<evidence type="ECO:0000256" key="1">
    <source>
        <dbReference type="ARBA" id="ARBA00022723"/>
    </source>
</evidence>
<dbReference type="GO" id="GO:0072487">
    <property type="term" value="C:MSL complex"/>
    <property type="evidence" value="ECO:0007669"/>
    <property type="project" value="UniProtKB-UniRule"/>
</dbReference>
<keyword evidence="5" id="KW-0539">Nucleus</keyword>
<dbReference type="PROSITE" id="PS52051">
    <property type="entry name" value="CXC_MSL2"/>
    <property type="match status" value="1"/>
</dbReference>
<dbReference type="PROSITE" id="PS50089">
    <property type="entry name" value="ZF_RING_2"/>
    <property type="match status" value="1"/>
</dbReference>
<accession>A0A6P8WJX9</accession>
<keyword evidence="5" id="KW-0158">Chromosome</keyword>
<keyword evidence="9" id="KW-1185">Reference proteome</keyword>
<feature type="compositionally biased region" description="Basic residues" evidence="6">
    <location>
        <begin position="649"/>
        <end position="659"/>
    </location>
</feature>
<dbReference type="RefSeq" id="XP_034099598.1">
    <property type="nucleotide sequence ID" value="XM_034243707.2"/>
</dbReference>
<evidence type="ECO:0000259" key="7">
    <source>
        <dbReference type="PROSITE" id="PS50089"/>
    </source>
</evidence>
<feature type="region of interest" description="Disordered" evidence="6">
    <location>
        <begin position="632"/>
        <end position="660"/>
    </location>
</feature>
<dbReference type="PANTHER" id="PTHR16048">
    <property type="entry name" value="MSL2-RELATED"/>
    <property type="match status" value="1"/>
</dbReference>
<dbReference type="Pfam" id="PF16685">
    <property type="entry name" value="zf-RING_10"/>
    <property type="match status" value="1"/>
</dbReference>
<dbReference type="InterPro" id="IPR017907">
    <property type="entry name" value="Znf_RING_CS"/>
</dbReference>
<dbReference type="AlphaFoldDB" id="A0A6P8WJX9"/>
<dbReference type="InterPro" id="IPR033467">
    <property type="entry name" value="Tesmin/TSO1-like_CXC"/>
</dbReference>
<dbReference type="PROSITE" id="PS00518">
    <property type="entry name" value="ZF_RING_1"/>
    <property type="match status" value="1"/>
</dbReference>
<comment type="similarity">
    <text evidence="5">Belongs to the MSL2 family.</text>
</comment>
<dbReference type="GO" id="GO:0061630">
    <property type="term" value="F:ubiquitin protein ligase activity"/>
    <property type="evidence" value="ECO:0007669"/>
    <property type="project" value="InterPro"/>
</dbReference>
<dbReference type="GO" id="GO:0008270">
    <property type="term" value="F:zinc ion binding"/>
    <property type="evidence" value="ECO:0007669"/>
    <property type="project" value="UniProtKB-KW"/>
</dbReference>
<dbReference type="SUPFAM" id="SSF57850">
    <property type="entry name" value="RING/U-box"/>
    <property type="match status" value="1"/>
</dbReference>
<dbReference type="SMART" id="SM01114">
    <property type="entry name" value="CXC"/>
    <property type="match status" value="1"/>
</dbReference>
<dbReference type="InterPro" id="IPR001841">
    <property type="entry name" value="Znf_RING"/>
</dbReference>
<sequence>MEAQIVYIKLLRLSLKSASNVSKIRLQELAAGIGELRQLLSCVVCRELLKDPYEPARRRCGHHVCRLCLRGRKRLKPSCEQCQDCFDFKTYKENKSMAWQVLCYQTLCKQLQNSLLYAQLAGQRPLNCRQYNELGMTMSRIQLPDETAQWFIREGANYNDMCDTFLPQPDRLTLKDIASLPAETPPTTAATTPELPYEQHLPEQQLSLTDIELEAAATGDQYMHHPLPLLASSSSTARMLQIPTATTQTIMTAGYMEPSWTDQVDLSAAFTLNTFGHSGSTANYATYVLPSGCTELPLHMPAIGQVVEVPLEAMTASTSTAVVPEAVPATVSFKRRHAELLAEEPQQQQLEQQQEKISRLPQKPTIISSVQVKPPTALAPLAAVPKTITSTVPKTMAVTVPKTMTSTVPKAMHAAVTTVVPKTPIGTSKLLTATPATTKALSATVAAAIPKATTSSLAVTVPKATTSLTATVPKATTSSLAATAPKTLTTPIVVKVSKASTSLTATVPKTLTTSVAAKAVKVSTSSTPTAPKIATSQTATIPKKLPTSVAAIATKTTLATASPSKGTTLTRSAVNAMTTTTAQAAIMSKSTVSAKAQATVQAAAVVTTRSTSTSRAAAAPVAPTTAKVSAAAAPPKVVEKSPKELRASQKLKPKEKRGCRCGTSSAPGKATCRTTRCACYVVGLKCVDCKCNGCKNPHTYVGDSSDEDDADSELEAEMEAEMAAEEAEVVADEPVEASPPPPAPMPSGVTLVLVSNPQASQRPMVVMQNESGEYQYFNAFNGSVPIDPVEAGFPCVVMPPPPAPPAVEQTAKKFKVSPPQTEMTSHSRLESVDELLGASSKSKVVVGDCPQALFEDIMSGSDDLFNVNYTYICIHVFCNQQRFLKLLLGIFTGQLKLFMIPK</sequence>
<evidence type="ECO:0000313" key="10">
    <source>
        <dbReference type="RefSeq" id="XP_034099598.1"/>
    </source>
</evidence>
<dbReference type="Pfam" id="PF16682">
    <property type="entry name" value="MSL2-CXC"/>
    <property type="match status" value="1"/>
</dbReference>
<name>A0A6P8WJX9_DROAB</name>
<evidence type="ECO:0000259" key="8">
    <source>
        <dbReference type="PROSITE" id="PS52051"/>
    </source>
</evidence>
<evidence type="ECO:0000256" key="6">
    <source>
        <dbReference type="SAM" id="MobiDB-lite"/>
    </source>
</evidence>
<feature type="domain" description="CXC MSL2-type" evidence="8">
    <location>
        <begin position="654"/>
        <end position="704"/>
    </location>
</feature>
<keyword evidence="1" id="KW-0479">Metal-binding</keyword>
<dbReference type="Gene3D" id="3.30.40.10">
    <property type="entry name" value="Zinc/RING finger domain, C3HC4 (zinc finger)"/>
    <property type="match status" value="1"/>
</dbReference>
<protein>
    <submittedName>
        <fullName evidence="10">E3 ubiquitin-protein ligase msl-2</fullName>
    </submittedName>
</protein>
<evidence type="ECO:0000256" key="2">
    <source>
        <dbReference type="ARBA" id="ARBA00022771"/>
    </source>
</evidence>
<reference evidence="10" key="1">
    <citation type="submission" date="2025-08" db="UniProtKB">
        <authorList>
            <consortium name="RefSeq"/>
        </authorList>
    </citation>
    <scope>IDENTIFICATION</scope>
    <source>
        <strain evidence="10">15112-1751.03</strain>
        <tissue evidence="10">Whole Adult</tissue>
    </source>
</reference>
<dbReference type="CDD" id="cd13122">
    <property type="entry name" value="MSL2_CXC"/>
    <property type="match status" value="1"/>
</dbReference>
<evidence type="ECO:0000256" key="5">
    <source>
        <dbReference type="PROSITE-ProRule" id="PRU01396"/>
    </source>
</evidence>
<dbReference type="GO" id="GO:0016567">
    <property type="term" value="P:protein ubiquitination"/>
    <property type="evidence" value="ECO:0007669"/>
    <property type="project" value="TreeGrafter"/>
</dbReference>